<dbReference type="OrthoDB" id="191686at2759"/>
<reference evidence="10" key="1">
    <citation type="submission" date="2021-02" db="EMBL/GenBank/DDBJ databases">
        <authorList>
            <person name="Dougan E. K."/>
            <person name="Rhodes N."/>
            <person name="Thang M."/>
            <person name="Chan C."/>
        </authorList>
    </citation>
    <scope>NUCLEOTIDE SEQUENCE</scope>
</reference>
<dbReference type="InterPro" id="IPR002048">
    <property type="entry name" value="EF_hand_dom"/>
</dbReference>
<dbReference type="PROSITE" id="PS00018">
    <property type="entry name" value="EF_HAND_1"/>
    <property type="match status" value="1"/>
</dbReference>
<gene>
    <name evidence="10" type="ORF">PGLA1383_LOCUS6973</name>
</gene>
<feature type="transmembrane region" description="Helical" evidence="8">
    <location>
        <begin position="435"/>
        <end position="459"/>
    </location>
</feature>
<dbReference type="Gene3D" id="1.10.287.70">
    <property type="match status" value="1"/>
</dbReference>
<dbReference type="InterPro" id="IPR005821">
    <property type="entry name" value="Ion_trans_dom"/>
</dbReference>
<dbReference type="InterPro" id="IPR018247">
    <property type="entry name" value="EF_Hand_1_Ca_BS"/>
</dbReference>
<feature type="transmembrane region" description="Helical" evidence="8">
    <location>
        <begin position="270"/>
        <end position="286"/>
    </location>
</feature>
<feature type="compositionally biased region" description="Polar residues" evidence="7">
    <location>
        <begin position="643"/>
        <end position="656"/>
    </location>
</feature>
<evidence type="ECO:0000256" key="1">
    <source>
        <dbReference type="ARBA" id="ARBA00004141"/>
    </source>
</evidence>
<dbReference type="PROSITE" id="PS50222">
    <property type="entry name" value="EF_HAND_2"/>
    <property type="match status" value="1"/>
</dbReference>
<feature type="transmembrane region" description="Helical" evidence="8">
    <location>
        <begin position="298"/>
        <end position="317"/>
    </location>
</feature>
<feature type="region of interest" description="Disordered" evidence="7">
    <location>
        <begin position="615"/>
        <end position="698"/>
    </location>
</feature>
<keyword evidence="4 8" id="KW-1133">Transmembrane helix</keyword>
<feature type="region of interest" description="Disordered" evidence="7">
    <location>
        <begin position="21"/>
        <end position="57"/>
    </location>
</feature>
<keyword evidence="5 8" id="KW-0472">Membrane</keyword>
<proteinExistence type="predicted"/>
<organism evidence="10 11">
    <name type="scientific">Polarella glacialis</name>
    <name type="common">Dinoflagellate</name>
    <dbReference type="NCBI Taxonomy" id="89957"/>
    <lineage>
        <taxon>Eukaryota</taxon>
        <taxon>Sar</taxon>
        <taxon>Alveolata</taxon>
        <taxon>Dinophyceae</taxon>
        <taxon>Suessiales</taxon>
        <taxon>Suessiaceae</taxon>
        <taxon>Polarella</taxon>
    </lineage>
</organism>
<dbReference type="SUPFAM" id="SSF47473">
    <property type="entry name" value="EF-hand"/>
    <property type="match status" value="1"/>
</dbReference>
<dbReference type="GO" id="GO:0005248">
    <property type="term" value="F:voltage-gated sodium channel activity"/>
    <property type="evidence" value="ECO:0007669"/>
    <property type="project" value="TreeGrafter"/>
</dbReference>
<name>A0A813DNT7_POLGL</name>
<dbReference type="GO" id="GO:0001518">
    <property type="term" value="C:voltage-gated sodium channel complex"/>
    <property type="evidence" value="ECO:0007669"/>
    <property type="project" value="TreeGrafter"/>
</dbReference>
<dbReference type="AlphaFoldDB" id="A0A813DNT7"/>
<dbReference type="Pfam" id="PF00520">
    <property type="entry name" value="Ion_trans"/>
    <property type="match status" value="1"/>
</dbReference>
<protein>
    <recommendedName>
        <fullName evidence="9">EF-hand domain-containing protein</fullName>
    </recommendedName>
</protein>
<evidence type="ECO:0000313" key="10">
    <source>
        <dbReference type="EMBL" id="CAE8588165.1"/>
    </source>
</evidence>
<feature type="compositionally biased region" description="Polar residues" evidence="7">
    <location>
        <begin position="21"/>
        <end position="30"/>
    </location>
</feature>
<dbReference type="SMART" id="SM00054">
    <property type="entry name" value="EFh"/>
    <property type="match status" value="2"/>
</dbReference>
<comment type="subcellular location">
    <subcellularLocation>
        <location evidence="1">Membrane</location>
        <topology evidence="1">Multi-pass membrane protein</topology>
    </subcellularLocation>
</comment>
<keyword evidence="11" id="KW-1185">Reference proteome</keyword>
<evidence type="ECO:0000313" key="11">
    <source>
        <dbReference type="Proteomes" id="UP000654075"/>
    </source>
</evidence>
<keyword evidence="2 8" id="KW-0812">Transmembrane</keyword>
<dbReference type="GO" id="GO:0005509">
    <property type="term" value="F:calcium ion binding"/>
    <property type="evidence" value="ECO:0007669"/>
    <property type="project" value="InterPro"/>
</dbReference>
<dbReference type="InterPro" id="IPR011992">
    <property type="entry name" value="EF-hand-dom_pair"/>
</dbReference>
<evidence type="ECO:0000256" key="8">
    <source>
        <dbReference type="SAM" id="Phobius"/>
    </source>
</evidence>
<keyword evidence="6" id="KW-0175">Coiled coil</keyword>
<sequence length="698" mass="77487">MQNGLEVAMQKGIDVGESFSWVKSTSQQKPGISEDGISEDSRVNGSPVLNGSDGISEDAQMNGVPVFSGFTKKKGSKSVSGVEKAEGSPVESEFQKLLSGLLAQHVQEVSALEAEVVRLKDINADLQSLGIVRNDSGYSINLPSSEDTTGEEMTESRSLRQHMSDFLDNLNKPDPQDPPVLGRRPSQTGLVVAEGYSGSLWHKLEYFLQSGRFEFLISLLLCANVLFLASELQYHGSISGYNLSLASYSTPIAKQEDWPTIDAFFVDGDYVFTAIFCIDVAVRIVVLRSRFWASAMNWLDFVVVAMSLVTMVQSLPISPMFLRLLRVGKLARALRLATTSNALQSLQLLIKCLESSIDMLCWSFILLVFIQSIAGMIIGSLARDYIEDESNNLLRRKEVFMFYGTFTRTFLTMFEILFANWAPACRVLVENVSEWFSLFFLVYRCFIGFAVINVLNAVFVQQTLKTATSDEELSFKQKQKDQTKYAAKVKQLFKSVDVSSDGLITFDEFSALVENPKLKFWMGQLELEYHDLLGLFEMLDDGDGEISLGEFVEGAGRLKGTAKTIDIWRLETKLEIMLTRLLALSTTSAANANGPLLESERPDLDQLFKAHGFEHLPVMDNPTRRASRESTVSNPGLDDSLEQPGTSRAESRSSLDGSFDQPRVPSRQMTPNTLPRQLSPNTPRGNTPRGTLFPPVLG</sequence>
<dbReference type="SUPFAM" id="SSF81324">
    <property type="entry name" value="Voltage-gated potassium channels"/>
    <property type="match status" value="1"/>
</dbReference>
<evidence type="ECO:0000256" key="2">
    <source>
        <dbReference type="ARBA" id="ARBA00022692"/>
    </source>
</evidence>
<evidence type="ECO:0000256" key="6">
    <source>
        <dbReference type="SAM" id="Coils"/>
    </source>
</evidence>
<dbReference type="Gene3D" id="1.10.238.10">
    <property type="entry name" value="EF-hand"/>
    <property type="match status" value="1"/>
</dbReference>
<evidence type="ECO:0000256" key="7">
    <source>
        <dbReference type="SAM" id="MobiDB-lite"/>
    </source>
</evidence>
<dbReference type="InterPro" id="IPR027359">
    <property type="entry name" value="Volt_channel_dom_sf"/>
</dbReference>
<keyword evidence="3" id="KW-0106">Calcium</keyword>
<dbReference type="InterPro" id="IPR043203">
    <property type="entry name" value="VGCC_Ca_Na"/>
</dbReference>
<accession>A0A813DNT7</accession>
<evidence type="ECO:0000259" key="9">
    <source>
        <dbReference type="PROSITE" id="PS50222"/>
    </source>
</evidence>
<evidence type="ECO:0000256" key="4">
    <source>
        <dbReference type="ARBA" id="ARBA00022989"/>
    </source>
</evidence>
<feature type="coiled-coil region" evidence="6">
    <location>
        <begin position="102"/>
        <end position="129"/>
    </location>
</feature>
<comment type="caution">
    <text evidence="10">The sequence shown here is derived from an EMBL/GenBank/DDBJ whole genome shotgun (WGS) entry which is preliminary data.</text>
</comment>
<dbReference type="EMBL" id="CAJNNV010002960">
    <property type="protein sequence ID" value="CAE8588165.1"/>
    <property type="molecule type" value="Genomic_DNA"/>
</dbReference>
<dbReference type="CDD" id="cd00051">
    <property type="entry name" value="EFh"/>
    <property type="match status" value="1"/>
</dbReference>
<feature type="transmembrane region" description="Helical" evidence="8">
    <location>
        <begin position="400"/>
        <end position="423"/>
    </location>
</feature>
<evidence type="ECO:0000256" key="5">
    <source>
        <dbReference type="ARBA" id="ARBA00023136"/>
    </source>
</evidence>
<feature type="domain" description="EF-hand" evidence="9">
    <location>
        <begin position="484"/>
        <end position="519"/>
    </location>
</feature>
<dbReference type="PANTHER" id="PTHR10037">
    <property type="entry name" value="VOLTAGE-GATED CATION CHANNEL CALCIUM AND SODIUM"/>
    <property type="match status" value="1"/>
</dbReference>
<dbReference type="Proteomes" id="UP000654075">
    <property type="component" value="Unassembled WGS sequence"/>
</dbReference>
<dbReference type="PANTHER" id="PTHR10037:SF62">
    <property type="entry name" value="SODIUM CHANNEL PROTEIN 60E"/>
    <property type="match status" value="1"/>
</dbReference>
<evidence type="ECO:0000256" key="3">
    <source>
        <dbReference type="ARBA" id="ARBA00022837"/>
    </source>
</evidence>
<feature type="compositionally biased region" description="Polar residues" evidence="7">
    <location>
        <begin position="667"/>
        <end position="689"/>
    </location>
</feature>
<feature type="transmembrane region" description="Helical" evidence="8">
    <location>
        <begin position="357"/>
        <end position="379"/>
    </location>
</feature>
<dbReference type="Gene3D" id="1.20.120.350">
    <property type="entry name" value="Voltage-gated potassium channels. Chain C"/>
    <property type="match status" value="1"/>
</dbReference>